<evidence type="ECO:0000313" key="3">
    <source>
        <dbReference type="Proteomes" id="UP001208540"/>
    </source>
</evidence>
<gene>
    <name evidence="1" type="ORF">ND861_01110</name>
    <name evidence="2" type="ORF">ND862_01115</name>
</gene>
<accession>A0AAW5VJM6</accession>
<dbReference type="Proteomes" id="UP001208912">
    <property type="component" value="Unassembled WGS sequence"/>
</dbReference>
<proteinExistence type="predicted"/>
<dbReference type="RefSeq" id="WP_265350315.1">
    <property type="nucleotide sequence ID" value="NZ_JAMQPL010000001.1"/>
</dbReference>
<evidence type="ECO:0000313" key="1">
    <source>
        <dbReference type="EMBL" id="MCW7524931.1"/>
    </source>
</evidence>
<dbReference type="InterPro" id="IPR011042">
    <property type="entry name" value="6-blade_b-propeller_TolB-like"/>
</dbReference>
<organism evidence="2 3">
    <name type="scientific">Leptospira soteropolitanensis</name>
    <dbReference type="NCBI Taxonomy" id="2950025"/>
    <lineage>
        <taxon>Bacteria</taxon>
        <taxon>Pseudomonadati</taxon>
        <taxon>Spirochaetota</taxon>
        <taxon>Spirochaetia</taxon>
        <taxon>Leptospirales</taxon>
        <taxon>Leptospiraceae</taxon>
        <taxon>Leptospira</taxon>
    </lineage>
</organism>
<evidence type="ECO:0000313" key="2">
    <source>
        <dbReference type="EMBL" id="MCW7528799.1"/>
    </source>
</evidence>
<name>A0AAW5VJM6_9LEPT</name>
<dbReference type="Proteomes" id="UP001208540">
    <property type="component" value="Unassembled WGS sequence"/>
</dbReference>
<evidence type="ECO:0008006" key="5">
    <source>
        <dbReference type="Google" id="ProtNLM"/>
    </source>
</evidence>
<sequence length="298" mass="32233">MQTPYKFRSLFLLFPILVASFCKPEALNNNCDPKSASYISSLFFQSVTTAESQYCGYHLVNVPPFEYKFSSYRLYLNFPVSIIPKNKSNSSYSVQGTLPLGLTFDSFSGEIKGTTAAITEPTPITITRSNPGYGVFTITLQVVDTSATMVYGQYGSFTCNSAHNVGSCASGSPTNQSLSSPYGVVGDSSGGVYISGVNRVLFYPSNTTASTRVYGQFGFYNCDLANVDSSGTCFGNVVSANSLSNVRGLGMNQDDGLYAVDMANNRVLHFPKNTSIPTVVMGNQGFRLLRQVLPVPQR</sequence>
<dbReference type="AlphaFoldDB" id="A0AAW5VJM6"/>
<protein>
    <recommendedName>
        <fullName evidence="5">Lipoprotein</fullName>
    </recommendedName>
</protein>
<evidence type="ECO:0000313" key="4">
    <source>
        <dbReference type="Proteomes" id="UP001208912"/>
    </source>
</evidence>
<reference evidence="2 4" key="1">
    <citation type="submission" date="2022-06" db="EMBL/GenBank/DDBJ databases">
        <title>Leptospira isolates from biofilms formed at urban environments.</title>
        <authorList>
            <person name="Ribeiro P.S."/>
            <person name="Sousa T."/>
            <person name="Carvalho N."/>
            <person name="Aburjaile F."/>
            <person name="Neves F."/>
            <person name="Oliveira D."/>
            <person name="Blanco L."/>
            <person name="Lima J."/>
            <person name="Costa F."/>
            <person name="Brenig B."/>
            <person name="Soares S."/>
            <person name="Ramos R."/>
            <person name="Goes-Neto A."/>
            <person name="Matiuzzi M."/>
            <person name="Azevedo V."/>
            <person name="Ristow P."/>
        </authorList>
    </citation>
    <scope>NUCLEOTIDE SEQUENCE</scope>
    <source>
        <strain evidence="1 4">VSF19</strain>
        <strain evidence="2">VSF20</strain>
    </source>
</reference>
<dbReference type="EMBL" id="JAMQPM010000001">
    <property type="protein sequence ID" value="MCW7524931.1"/>
    <property type="molecule type" value="Genomic_DNA"/>
</dbReference>
<comment type="caution">
    <text evidence="2">The sequence shown here is derived from an EMBL/GenBank/DDBJ whole genome shotgun (WGS) entry which is preliminary data.</text>
</comment>
<dbReference type="EMBL" id="JAMQPL010000001">
    <property type="protein sequence ID" value="MCW7528799.1"/>
    <property type="molecule type" value="Genomic_DNA"/>
</dbReference>
<keyword evidence="4" id="KW-1185">Reference proteome</keyword>
<dbReference type="Gene3D" id="2.120.10.30">
    <property type="entry name" value="TolB, C-terminal domain"/>
    <property type="match status" value="1"/>
</dbReference>